<dbReference type="Gene3D" id="2.60.120.200">
    <property type="match status" value="1"/>
</dbReference>
<dbReference type="SUPFAM" id="SSF49899">
    <property type="entry name" value="Concanavalin A-like lectins/glucanases"/>
    <property type="match status" value="1"/>
</dbReference>
<dbReference type="AlphaFoldDB" id="A0A023BA14"/>
<evidence type="ECO:0000256" key="1">
    <source>
        <dbReference type="SAM" id="SignalP"/>
    </source>
</evidence>
<name>A0A023BA14_GRENI</name>
<keyword evidence="1" id="KW-0732">Signal</keyword>
<feature type="chain" id="PRO_5001511643" evidence="1">
    <location>
        <begin position="22"/>
        <end position="389"/>
    </location>
</feature>
<dbReference type="GeneID" id="22911666"/>
<dbReference type="VEuPathDB" id="CryptoDB:GNI_043490"/>
<dbReference type="InterPro" id="IPR013320">
    <property type="entry name" value="ConA-like_dom_sf"/>
</dbReference>
<dbReference type="GO" id="GO:0030246">
    <property type="term" value="F:carbohydrate binding"/>
    <property type="evidence" value="ECO:0007669"/>
    <property type="project" value="UniProtKB-KW"/>
</dbReference>
<evidence type="ECO:0000313" key="2">
    <source>
        <dbReference type="EMBL" id="EZG77007.1"/>
    </source>
</evidence>
<dbReference type="RefSeq" id="XP_011129544.1">
    <property type="nucleotide sequence ID" value="XM_011131242.1"/>
</dbReference>
<feature type="signal peptide" evidence="1">
    <location>
        <begin position="1"/>
        <end position="21"/>
    </location>
</feature>
<sequence>MSRTALLCAVVLCSGVRAAGAVDPLYSTCQYVSSNYCLREGLPSEVDGSLAGGVDLAGGVGDTNLAWGPRVFVSEPPNTPHAVVGRWDFDGLFPVDRSGAMRNLHPVYSAGPDVFGLPGGASLALGASSSVTAGLDGVALDAWSLGFWFFAEEDLSGDPKTLLSTDDFYVGLVTANATGDTTTTSGGAAAGRYQVFVSFSLPTSSCRLGEVFRAEAMLLPRRWHHVALEASSSGTRFFVNNALLGETTQMKSLSGTLTVGQTGSCSGASGFLDHLLLLRRPWNRAYVGPARLLAAAPGGLETKLIGTDILQPQVLGACTDLWRLCTVAEIAELYPYLRNVGLLKTPRTRVWHANSTDSQDRESPGLLLCCRQETAAATAATTTPQPCVN</sequence>
<keyword evidence="3" id="KW-1185">Reference proteome</keyword>
<dbReference type="EMBL" id="AFNH02000331">
    <property type="protein sequence ID" value="EZG77007.1"/>
    <property type="molecule type" value="Genomic_DNA"/>
</dbReference>
<evidence type="ECO:0000313" key="3">
    <source>
        <dbReference type="Proteomes" id="UP000019763"/>
    </source>
</evidence>
<organism evidence="2 3">
    <name type="scientific">Gregarina niphandrodes</name>
    <name type="common">Septate eugregarine</name>
    <dbReference type="NCBI Taxonomy" id="110365"/>
    <lineage>
        <taxon>Eukaryota</taxon>
        <taxon>Sar</taxon>
        <taxon>Alveolata</taxon>
        <taxon>Apicomplexa</taxon>
        <taxon>Conoidasida</taxon>
        <taxon>Gregarinasina</taxon>
        <taxon>Eugregarinorida</taxon>
        <taxon>Gregarinidae</taxon>
        <taxon>Gregarina</taxon>
    </lineage>
</organism>
<reference evidence="2" key="1">
    <citation type="submission" date="2013-12" db="EMBL/GenBank/DDBJ databases">
        <authorList>
            <person name="Omoto C.K."/>
            <person name="Sibley D."/>
            <person name="Venepally P."/>
            <person name="Hadjithomas M."/>
            <person name="Karamycheva S."/>
            <person name="Brunk B."/>
            <person name="Roos D."/>
            <person name="Caler E."/>
            <person name="Lorenzi H."/>
        </authorList>
    </citation>
    <scope>NUCLEOTIDE SEQUENCE</scope>
</reference>
<comment type="caution">
    <text evidence="2">The sequence shown here is derived from an EMBL/GenBank/DDBJ whole genome shotgun (WGS) entry which is preliminary data.</text>
</comment>
<dbReference type="Proteomes" id="UP000019763">
    <property type="component" value="Unassembled WGS sequence"/>
</dbReference>
<proteinExistence type="predicted"/>
<gene>
    <name evidence="2" type="ORF">GNI_043490</name>
</gene>
<accession>A0A023BA14</accession>
<protein>
    <submittedName>
        <fullName evidence="2">Concanavalin A-like lectin/glucanase family protein</fullName>
    </submittedName>
</protein>